<proteinExistence type="predicted"/>
<feature type="compositionally biased region" description="Polar residues" evidence="1">
    <location>
        <begin position="213"/>
        <end position="226"/>
    </location>
</feature>
<feature type="region of interest" description="Disordered" evidence="1">
    <location>
        <begin position="201"/>
        <end position="231"/>
    </location>
</feature>
<name>A0A803NVJ7_CANSA</name>
<dbReference type="EnsemblPlants" id="evm.model.02.191">
    <property type="protein sequence ID" value="cds.evm.model.02.191"/>
    <property type="gene ID" value="evm.TU.02.191"/>
</dbReference>
<organism evidence="2 3">
    <name type="scientific">Cannabis sativa</name>
    <name type="common">Hemp</name>
    <name type="synonym">Marijuana</name>
    <dbReference type="NCBI Taxonomy" id="3483"/>
    <lineage>
        <taxon>Eukaryota</taxon>
        <taxon>Viridiplantae</taxon>
        <taxon>Streptophyta</taxon>
        <taxon>Embryophyta</taxon>
        <taxon>Tracheophyta</taxon>
        <taxon>Spermatophyta</taxon>
        <taxon>Magnoliopsida</taxon>
        <taxon>eudicotyledons</taxon>
        <taxon>Gunneridae</taxon>
        <taxon>Pentapetalae</taxon>
        <taxon>rosids</taxon>
        <taxon>fabids</taxon>
        <taxon>Rosales</taxon>
        <taxon>Cannabaceae</taxon>
        <taxon>Cannabis</taxon>
    </lineage>
</organism>
<reference evidence="2" key="1">
    <citation type="submission" date="2018-11" db="EMBL/GenBank/DDBJ databases">
        <authorList>
            <person name="Grassa J C."/>
        </authorList>
    </citation>
    <scope>NUCLEOTIDE SEQUENCE [LARGE SCALE GENOMIC DNA]</scope>
</reference>
<dbReference type="Pfam" id="PF03004">
    <property type="entry name" value="Transposase_24"/>
    <property type="match status" value="1"/>
</dbReference>
<keyword evidence="3" id="KW-1185">Reference proteome</keyword>
<dbReference type="AlphaFoldDB" id="A0A803NVJ7"/>
<dbReference type="InterPro" id="IPR004252">
    <property type="entry name" value="Probable_transposase_24"/>
</dbReference>
<dbReference type="EMBL" id="UZAU01000091">
    <property type="status" value="NOT_ANNOTATED_CDS"/>
    <property type="molecule type" value="Genomic_DNA"/>
</dbReference>
<accession>A0A803NVJ7</accession>
<dbReference type="Proteomes" id="UP000596661">
    <property type="component" value="Chromosome 2"/>
</dbReference>
<sequence length="482" mass="53123">MSLGQGGKFPSQKSWHDMVGLFGVPFDHWHDMDGPIWRAICTLARHMARQGFESSYQKWIWHGEIDGPLVNGIHEDNEGAHPPSELTSEQWLPICQFFTSSEFIVRSKINAENRKKMQYPTTQGTKSMAERRYEKKNKSNFIETWKEVHTKKSSNTFVNQLAAQKYGELVSAYIKRANTPYARAADEIEMSVLSEVLGERRGHNRGVGKKLKGQSSSRNTQPTLTQDMPVDPRVEQKFEKLTRLMLWMSQRLGPDVRLPTDEELFGMAMPQMSGGGSASSSQPGTSQYHQAQQLPPFIDEHAANTANTTDAKTSTTNAADITTATTSTTNATKAIDAADITNAATFHATDDIDAEDSTNAASFHATYVIDAANTRDAPTFHEDTTYATIFHATHTTCSADAADDTYASNVTFAVDAFNAADTAYAFDAIDTAYGTNVSDATIVIDAANVSHTTTKLSTNTRSITVALLSPNAEYSRTTVWRE</sequence>
<dbReference type="Gramene" id="evm.model.02.191">
    <property type="protein sequence ID" value="cds.evm.model.02.191"/>
    <property type="gene ID" value="evm.TU.02.191"/>
</dbReference>
<feature type="compositionally biased region" description="Low complexity" evidence="1">
    <location>
        <begin position="267"/>
        <end position="284"/>
    </location>
</feature>
<protein>
    <submittedName>
        <fullName evidence="2">Uncharacterized protein</fullName>
    </submittedName>
</protein>
<evidence type="ECO:0000313" key="3">
    <source>
        <dbReference type="Proteomes" id="UP000596661"/>
    </source>
</evidence>
<reference evidence="2" key="2">
    <citation type="submission" date="2021-03" db="UniProtKB">
        <authorList>
            <consortium name="EnsemblPlants"/>
        </authorList>
    </citation>
    <scope>IDENTIFICATION</scope>
</reference>
<evidence type="ECO:0000313" key="2">
    <source>
        <dbReference type="EnsemblPlants" id="cds.evm.model.02.191"/>
    </source>
</evidence>
<evidence type="ECO:0000256" key="1">
    <source>
        <dbReference type="SAM" id="MobiDB-lite"/>
    </source>
</evidence>
<feature type="compositionally biased region" description="Basic residues" evidence="1">
    <location>
        <begin position="202"/>
        <end position="212"/>
    </location>
</feature>
<feature type="region of interest" description="Disordered" evidence="1">
    <location>
        <begin position="267"/>
        <end position="290"/>
    </location>
</feature>